<sequence length="374" mass="40944">MTQSRPLRVLSALHSLEPGGVERDVLRFTKGWRDAGVDARIALGRREGRLEEEAPDVPYIIPKKGRLARIETESLWMMLRLPAIIRQERPDVLFFASNGLMAVAAVTKLRLGRDCPPIVLRTSNSLRPPHWSGLHHRLHRALLRLHGRIYAAIVAMAPPLRDEIIEEMGVSPQAVTVINNGALARATAERLATLRDATPRDHAGRHFLAVGRLSPQKNFALLLEAFARIARPEDRLTIVGEGPLREPLTRQAQDLGIAGQLDLPGHCHPVDPWFARADAFILSSDFEGLPAVLVEALAAGLPIVATDCAVTIPSMIEGAGRLVPVRDATALAAAMDAIGNDPVDVPAMRARAARFTLEATIDQWIGLFRKVARK</sequence>
<keyword evidence="3" id="KW-1185">Reference proteome</keyword>
<dbReference type="EMBL" id="JACHKA010000001">
    <property type="protein sequence ID" value="MBB5984872.1"/>
    <property type="molecule type" value="Genomic_DNA"/>
</dbReference>
<comment type="caution">
    <text evidence="2">The sequence shown here is derived from an EMBL/GenBank/DDBJ whole genome shotgun (WGS) entry which is preliminary data.</text>
</comment>
<gene>
    <name evidence="2" type="ORF">HNP60_000846</name>
</gene>
<name>A0ABR6NC56_9SPHN</name>
<dbReference type="PANTHER" id="PTHR12526:SF636">
    <property type="entry name" value="BLL3647 PROTEIN"/>
    <property type="match status" value="1"/>
</dbReference>
<reference evidence="2 3" key="1">
    <citation type="submission" date="2020-08" db="EMBL/GenBank/DDBJ databases">
        <title>Exploring microbial biodiversity for novel pathways involved in the catabolism of aromatic compounds derived from lignin.</title>
        <authorList>
            <person name="Elkins J."/>
        </authorList>
    </citation>
    <scope>NUCLEOTIDE SEQUENCE [LARGE SCALE GENOMIC DNA]</scope>
    <source>
        <strain evidence="2 3">B1D3A</strain>
    </source>
</reference>
<dbReference type="RefSeq" id="WP_184150543.1">
    <property type="nucleotide sequence ID" value="NZ_JACHKA010000001.1"/>
</dbReference>
<dbReference type="CDD" id="cd03811">
    <property type="entry name" value="GT4_GT28_WabH-like"/>
    <property type="match status" value="1"/>
</dbReference>
<protein>
    <submittedName>
        <fullName evidence="2">Glycosyltransferase involved in cell wall biosynthesis</fullName>
    </submittedName>
</protein>
<dbReference type="Pfam" id="PF13439">
    <property type="entry name" value="Glyco_transf_4"/>
    <property type="match status" value="1"/>
</dbReference>
<dbReference type="Gene3D" id="3.40.50.2000">
    <property type="entry name" value="Glycogen Phosphorylase B"/>
    <property type="match status" value="2"/>
</dbReference>
<dbReference type="Proteomes" id="UP001138540">
    <property type="component" value="Unassembled WGS sequence"/>
</dbReference>
<evidence type="ECO:0000313" key="2">
    <source>
        <dbReference type="EMBL" id="MBB5984872.1"/>
    </source>
</evidence>
<dbReference type="InterPro" id="IPR028098">
    <property type="entry name" value="Glyco_trans_4-like_N"/>
</dbReference>
<dbReference type="SUPFAM" id="SSF53756">
    <property type="entry name" value="UDP-Glycosyltransferase/glycogen phosphorylase"/>
    <property type="match status" value="1"/>
</dbReference>
<proteinExistence type="predicted"/>
<dbReference type="PANTHER" id="PTHR12526">
    <property type="entry name" value="GLYCOSYLTRANSFERASE"/>
    <property type="match status" value="1"/>
</dbReference>
<organism evidence="2 3">
    <name type="scientific">Sphingobium lignivorans</name>
    <dbReference type="NCBI Taxonomy" id="2735886"/>
    <lineage>
        <taxon>Bacteria</taxon>
        <taxon>Pseudomonadati</taxon>
        <taxon>Pseudomonadota</taxon>
        <taxon>Alphaproteobacteria</taxon>
        <taxon>Sphingomonadales</taxon>
        <taxon>Sphingomonadaceae</taxon>
        <taxon>Sphingobium</taxon>
    </lineage>
</organism>
<evidence type="ECO:0000259" key="1">
    <source>
        <dbReference type="Pfam" id="PF13439"/>
    </source>
</evidence>
<evidence type="ECO:0000313" key="3">
    <source>
        <dbReference type="Proteomes" id="UP001138540"/>
    </source>
</evidence>
<dbReference type="Pfam" id="PF13692">
    <property type="entry name" value="Glyco_trans_1_4"/>
    <property type="match status" value="1"/>
</dbReference>
<feature type="domain" description="Glycosyltransferase subfamily 4-like N-terminal" evidence="1">
    <location>
        <begin position="18"/>
        <end position="181"/>
    </location>
</feature>
<accession>A0ABR6NC56</accession>